<gene>
    <name evidence="1" type="ORF">ACFYXI_40200</name>
</gene>
<dbReference type="RefSeq" id="WP_387417986.1">
    <property type="nucleotide sequence ID" value="NZ_JBIASD010000055.1"/>
</dbReference>
<protein>
    <recommendedName>
        <fullName evidence="3">YtkA-like domain-containing protein</fullName>
    </recommendedName>
</protein>
<reference evidence="1 2" key="1">
    <citation type="submission" date="2024-10" db="EMBL/GenBank/DDBJ databases">
        <title>The Natural Products Discovery Center: Release of the First 8490 Sequenced Strains for Exploring Actinobacteria Biosynthetic Diversity.</title>
        <authorList>
            <person name="Kalkreuter E."/>
            <person name="Kautsar S.A."/>
            <person name="Yang D."/>
            <person name="Bader C.D."/>
            <person name="Teijaro C.N."/>
            <person name="Fluegel L."/>
            <person name="Davis C.M."/>
            <person name="Simpson J.R."/>
            <person name="Lauterbach L."/>
            <person name="Steele A.D."/>
            <person name="Gui C."/>
            <person name="Meng S."/>
            <person name="Li G."/>
            <person name="Viehrig K."/>
            <person name="Ye F."/>
            <person name="Su P."/>
            <person name="Kiefer A.F."/>
            <person name="Nichols A."/>
            <person name="Cepeda A.J."/>
            <person name="Yan W."/>
            <person name="Fan B."/>
            <person name="Jiang Y."/>
            <person name="Adhikari A."/>
            <person name="Zheng C.-J."/>
            <person name="Schuster L."/>
            <person name="Cowan T.M."/>
            <person name="Smanski M.J."/>
            <person name="Chevrette M.G."/>
            <person name="De Carvalho L.P.S."/>
            <person name="Shen B."/>
        </authorList>
    </citation>
    <scope>NUCLEOTIDE SEQUENCE [LARGE SCALE GENOMIC DNA]</scope>
    <source>
        <strain evidence="1 2">NPDC002173</strain>
    </source>
</reference>
<evidence type="ECO:0000313" key="2">
    <source>
        <dbReference type="Proteomes" id="UP001602013"/>
    </source>
</evidence>
<accession>A0ABW6T3H6</accession>
<dbReference type="Proteomes" id="UP001602013">
    <property type="component" value="Unassembled WGS sequence"/>
</dbReference>
<dbReference type="EMBL" id="JBIASD010000055">
    <property type="protein sequence ID" value="MFF3671827.1"/>
    <property type="molecule type" value="Genomic_DNA"/>
</dbReference>
<sequence>MIKRWQVVAATMLVTAAVALFVVVRSTAAEPVNLTITGTRYAATVLIADPAPGQVTVEIKVSKGDADTVALSAVMAEMGHSTPEISATKREPGRFVAVGELFPMSGVWELSIRLDGPAGEEQLAVKTLITG</sequence>
<comment type="caution">
    <text evidence="1">The sequence shown here is derived from an EMBL/GenBank/DDBJ whole genome shotgun (WGS) entry which is preliminary data.</text>
</comment>
<evidence type="ECO:0000313" key="1">
    <source>
        <dbReference type="EMBL" id="MFF3671827.1"/>
    </source>
</evidence>
<organism evidence="1 2">
    <name type="scientific">Microtetraspora malaysiensis</name>
    <dbReference type="NCBI Taxonomy" id="161358"/>
    <lineage>
        <taxon>Bacteria</taxon>
        <taxon>Bacillati</taxon>
        <taxon>Actinomycetota</taxon>
        <taxon>Actinomycetes</taxon>
        <taxon>Streptosporangiales</taxon>
        <taxon>Streptosporangiaceae</taxon>
        <taxon>Microtetraspora</taxon>
    </lineage>
</organism>
<name>A0ABW6T3H6_9ACTN</name>
<keyword evidence="2" id="KW-1185">Reference proteome</keyword>
<evidence type="ECO:0008006" key="3">
    <source>
        <dbReference type="Google" id="ProtNLM"/>
    </source>
</evidence>
<proteinExistence type="predicted"/>